<sequence>QGVRIPALSSFDTVPKQIQVGGETVTVQRPVFHLARNLIVVLNLMDEKAYVPGIKELEPLKYAKVATAASVSGLKVEGCTQGTTSLLSQCLGKGENIALVLKDVG</sequence>
<dbReference type="EMBL" id="VWYG01010690">
    <property type="protein sequence ID" value="NXQ84580.1"/>
    <property type="molecule type" value="Genomic_DNA"/>
</dbReference>
<dbReference type="PANTHER" id="PTHR14362:SF2">
    <property type="entry name" value="COILED-COIL DOMAIN-CONTAINING PROTEIN 81"/>
    <property type="match status" value="1"/>
</dbReference>
<dbReference type="InterPro" id="IPR026295">
    <property type="entry name" value="CCD81"/>
</dbReference>
<gene>
    <name evidence="2" type="primary">Ccdc81_1</name>
    <name evidence="2" type="ORF">NYCGRA_R15264</name>
</gene>
<evidence type="ECO:0000313" key="2">
    <source>
        <dbReference type="EMBL" id="NXQ84580.1"/>
    </source>
</evidence>
<dbReference type="GO" id="GO:0005815">
    <property type="term" value="C:microtubule organizing center"/>
    <property type="evidence" value="ECO:0007669"/>
    <property type="project" value="TreeGrafter"/>
</dbReference>
<protein>
    <submittedName>
        <fullName evidence="2">CCD81 protein</fullName>
    </submittedName>
</protein>
<organism evidence="2 3">
    <name type="scientific">Nyctibius grandis</name>
    <name type="common">Great potoo</name>
    <dbReference type="NCBI Taxonomy" id="48427"/>
    <lineage>
        <taxon>Eukaryota</taxon>
        <taxon>Metazoa</taxon>
        <taxon>Chordata</taxon>
        <taxon>Craniata</taxon>
        <taxon>Vertebrata</taxon>
        <taxon>Euteleostomi</taxon>
        <taxon>Archelosauria</taxon>
        <taxon>Archosauria</taxon>
        <taxon>Dinosauria</taxon>
        <taxon>Saurischia</taxon>
        <taxon>Theropoda</taxon>
        <taxon>Coelurosauria</taxon>
        <taxon>Aves</taxon>
        <taxon>Neognathae</taxon>
        <taxon>Neoaves</taxon>
        <taxon>Strisores</taxon>
        <taxon>Caprimulgiformes</taxon>
        <taxon>Nyctibiidae</taxon>
        <taxon>Nyctibius</taxon>
    </lineage>
</organism>
<dbReference type="AlphaFoldDB" id="A0A7L2GFH8"/>
<comment type="caution">
    <text evidence="2">The sequence shown here is derived from an EMBL/GenBank/DDBJ whole genome shotgun (WGS) entry which is preliminary data.</text>
</comment>
<dbReference type="Proteomes" id="UP000567826">
    <property type="component" value="Unassembled WGS sequence"/>
</dbReference>
<dbReference type="OrthoDB" id="125906at2759"/>
<dbReference type="PANTHER" id="PTHR14362">
    <property type="entry name" value="COILED-COIL DOMAIN-CONTAINING PROTEIN 81"/>
    <property type="match status" value="1"/>
</dbReference>
<proteinExistence type="predicted"/>
<feature type="non-terminal residue" evidence="2">
    <location>
        <position position="105"/>
    </location>
</feature>
<reference evidence="2 3" key="1">
    <citation type="submission" date="2019-09" db="EMBL/GenBank/DDBJ databases">
        <title>Bird 10,000 Genomes (B10K) Project - Family phase.</title>
        <authorList>
            <person name="Zhang G."/>
        </authorList>
    </citation>
    <scope>NUCLEOTIDE SEQUENCE [LARGE SCALE GENOMIC DNA]</scope>
    <source>
        <strain evidence="2">B10K-DU-001-56</strain>
        <tissue evidence="2">Muscle</tissue>
    </source>
</reference>
<feature type="domain" description="CCDC81 HU" evidence="1">
    <location>
        <begin position="57"/>
        <end position="105"/>
    </location>
</feature>
<name>A0A7L2GFH8_NYCGR</name>
<evidence type="ECO:0000313" key="3">
    <source>
        <dbReference type="Proteomes" id="UP000567826"/>
    </source>
</evidence>
<accession>A0A7L2GFH8</accession>
<evidence type="ECO:0000259" key="1">
    <source>
        <dbReference type="Pfam" id="PF18289"/>
    </source>
</evidence>
<dbReference type="InterPro" id="IPR040673">
    <property type="entry name" value="CCDC81_HU_dom_2"/>
</dbReference>
<dbReference type="Pfam" id="PF18289">
    <property type="entry name" value="HU-CCDC81_euk_2"/>
    <property type="match status" value="1"/>
</dbReference>
<keyword evidence="3" id="KW-1185">Reference proteome</keyword>
<feature type="non-terminal residue" evidence="2">
    <location>
        <position position="1"/>
    </location>
</feature>